<feature type="transmembrane region" description="Helical" evidence="1">
    <location>
        <begin position="133"/>
        <end position="154"/>
    </location>
</feature>
<evidence type="ECO:0000313" key="3">
    <source>
        <dbReference type="Proteomes" id="UP000002457"/>
    </source>
</evidence>
<dbReference type="RefSeq" id="WP_012617705.1">
    <property type="nucleotide sequence ID" value="NC_011832.1"/>
</dbReference>
<dbReference type="HOGENOM" id="CLU_1318553_0_0_2"/>
<dbReference type="EMBL" id="CP001338">
    <property type="protein sequence ID" value="ACL16386.1"/>
    <property type="molecule type" value="Genomic_DNA"/>
</dbReference>
<dbReference type="KEGG" id="mpl:Mpal_1038"/>
<evidence type="ECO:0000256" key="1">
    <source>
        <dbReference type="SAM" id="Phobius"/>
    </source>
</evidence>
<feature type="transmembrane region" description="Helical" evidence="1">
    <location>
        <begin position="35"/>
        <end position="53"/>
    </location>
</feature>
<keyword evidence="1" id="KW-0472">Membrane</keyword>
<dbReference type="AlphaFoldDB" id="B8GGY1"/>
<evidence type="ECO:0000313" key="2">
    <source>
        <dbReference type="EMBL" id="ACL16386.1"/>
    </source>
</evidence>
<name>B8GGY1_METPE</name>
<sequence length="208" mass="23253" precursor="true">MSLITPETSAKVALFVFCSGIVLTLAHTLPDIAPLLLRAGFFLGVISYIWDALRFWYYGNWWFSALMIGVPLLFSLISFNTSGFHLGEQMAFIVLPWIMGILLVLFILNLLHRALRPRRDSVAYLSYLHEHPSFIWALIGLVVIGSLCLVGTLYRDDPSLFTQSSVNWSVPFVQPLVIQTNHQLPGITSTISGRSSLNDQVLISSLLT</sequence>
<organism evidence="2 3">
    <name type="scientific">Methanosphaerula palustris (strain ATCC BAA-1556 / DSM 19958 / E1-9c)</name>
    <dbReference type="NCBI Taxonomy" id="521011"/>
    <lineage>
        <taxon>Archaea</taxon>
        <taxon>Methanobacteriati</taxon>
        <taxon>Methanobacteriota</taxon>
        <taxon>Stenosarchaea group</taxon>
        <taxon>Methanomicrobia</taxon>
        <taxon>Methanomicrobiales</taxon>
        <taxon>Methanoregulaceae</taxon>
        <taxon>Methanosphaerula</taxon>
    </lineage>
</organism>
<feature type="transmembrane region" description="Helical" evidence="1">
    <location>
        <begin position="60"/>
        <end position="79"/>
    </location>
</feature>
<dbReference type="GeneID" id="7271772"/>
<accession>B8GGY1</accession>
<proteinExistence type="predicted"/>
<dbReference type="Proteomes" id="UP000002457">
    <property type="component" value="Chromosome"/>
</dbReference>
<gene>
    <name evidence="2" type="ordered locus">Mpal_1038</name>
</gene>
<keyword evidence="1" id="KW-1133">Transmembrane helix</keyword>
<keyword evidence="3" id="KW-1185">Reference proteome</keyword>
<feature type="transmembrane region" description="Helical" evidence="1">
    <location>
        <begin position="91"/>
        <end position="112"/>
    </location>
</feature>
<protein>
    <submittedName>
        <fullName evidence="2">Uncharacterized protein</fullName>
    </submittedName>
</protein>
<keyword evidence="1" id="KW-0812">Transmembrane</keyword>
<reference evidence="2 3" key="1">
    <citation type="journal article" date="2015" name="Genome Announc.">
        <title>Complete Genome Sequence of Methanosphaerula palustris E1-9CT, a Hydrogenotrophic Methanogen Isolated from a Minerotrophic Fen Peatland.</title>
        <authorList>
            <person name="Cadillo-Quiroz H."/>
            <person name="Browne P."/>
            <person name="Kyrpides N."/>
            <person name="Woyke T."/>
            <person name="Goodwin L."/>
            <person name="Detter C."/>
            <person name="Yavitt J.B."/>
            <person name="Zinder S.H."/>
        </authorList>
    </citation>
    <scope>NUCLEOTIDE SEQUENCE [LARGE SCALE GENOMIC DNA]</scope>
    <source>
        <strain evidence="3">ATCC BAA-1556 / DSM 19958 / E1-9c</strain>
    </source>
</reference>
<feature type="transmembrane region" description="Helical" evidence="1">
    <location>
        <begin position="12"/>
        <end position="29"/>
    </location>
</feature>